<accession>A0A4R0IW23</accession>
<feature type="chain" id="PRO_5020450905" evidence="1">
    <location>
        <begin position="29"/>
        <end position="306"/>
    </location>
</feature>
<protein>
    <submittedName>
        <fullName evidence="2">Uncharacterized protein</fullName>
    </submittedName>
</protein>
<sequence>MRTLVRYGGLMAAATLTTGLLTTGTATAEQSGTTAPCTISVGSVTAGGDHRMQTFSATAPVTKVTDKIVAKDVFPDGQTRISAAVRYGPSGSSELHTGQVVLGSVLYDFSYRTPTGGGTVSQKQLTRVGPGWDAYKTLDRSTVGSQSVEWSMRNAGYELDRRTVKTDANGRLYRHHDGWVSNFRGVKGMALISQTASYDTFLMTHTTGRLYTARLARVSGHIIPSVVKPIRMSTWQVFETLVAAPCGQGTVVLAIDRDTGNGYLYSIGHANGLSTVVKGLGKAPGTFKDPVYFSWTKFSDPLLFGE</sequence>
<dbReference type="Proteomes" id="UP000294225">
    <property type="component" value="Unassembled WGS sequence"/>
</dbReference>
<name>A0A4R0IW23_9ACTN</name>
<dbReference type="AlphaFoldDB" id="A0A4R0IW23"/>
<evidence type="ECO:0000313" key="3">
    <source>
        <dbReference type="Proteomes" id="UP000294225"/>
    </source>
</evidence>
<gene>
    <name evidence="2" type="ORF">E0H92_13565</name>
</gene>
<keyword evidence="1" id="KW-0732">Signal</keyword>
<dbReference type="EMBL" id="SJKC01000002">
    <property type="protein sequence ID" value="TCC37549.1"/>
    <property type="molecule type" value="Genomic_DNA"/>
</dbReference>
<comment type="caution">
    <text evidence="2">The sequence shown here is derived from an EMBL/GenBank/DDBJ whole genome shotgun (WGS) entry which is preliminary data.</text>
</comment>
<feature type="signal peptide" evidence="1">
    <location>
        <begin position="1"/>
        <end position="28"/>
    </location>
</feature>
<evidence type="ECO:0000256" key="1">
    <source>
        <dbReference type="SAM" id="SignalP"/>
    </source>
</evidence>
<evidence type="ECO:0000313" key="2">
    <source>
        <dbReference type="EMBL" id="TCC37549.1"/>
    </source>
</evidence>
<dbReference type="RefSeq" id="WP_131496533.1">
    <property type="nucleotide sequence ID" value="NZ_SJKC01000002.1"/>
</dbReference>
<reference evidence="2 3" key="1">
    <citation type="submission" date="2019-02" db="EMBL/GenBank/DDBJ databases">
        <title>Kribbella capetownensis sp. nov. and Kribbella speibonae sp. nov., isolated from soil.</title>
        <authorList>
            <person name="Curtis S.M."/>
            <person name="Norton I."/>
            <person name="Everest G.J."/>
            <person name="Meyers P.R."/>
        </authorList>
    </citation>
    <scope>NUCLEOTIDE SEQUENCE [LARGE SCALE GENOMIC DNA]</scope>
    <source>
        <strain evidence="2 3">YM55</strain>
    </source>
</reference>
<proteinExistence type="predicted"/>
<organism evidence="2 3">
    <name type="scientific">Kribbella speibonae</name>
    <dbReference type="NCBI Taxonomy" id="1572660"/>
    <lineage>
        <taxon>Bacteria</taxon>
        <taxon>Bacillati</taxon>
        <taxon>Actinomycetota</taxon>
        <taxon>Actinomycetes</taxon>
        <taxon>Propionibacteriales</taxon>
        <taxon>Kribbellaceae</taxon>
        <taxon>Kribbella</taxon>
    </lineage>
</organism>